<sequence length="20" mass="2380">MIPMVVKMHCARGIRQSERH</sequence>
<name>A0AAD9DHU0_9STRA</name>
<dbReference type="AlphaFoldDB" id="A0AAD9DHU0"/>
<keyword evidence="2" id="KW-1185">Reference proteome</keyword>
<proteinExistence type="predicted"/>
<dbReference type="Proteomes" id="UP001224775">
    <property type="component" value="Unassembled WGS sequence"/>
</dbReference>
<gene>
    <name evidence="1" type="ORF">QTG54_002750</name>
</gene>
<organism evidence="1 2">
    <name type="scientific">Skeletonema marinoi</name>
    <dbReference type="NCBI Taxonomy" id="267567"/>
    <lineage>
        <taxon>Eukaryota</taxon>
        <taxon>Sar</taxon>
        <taxon>Stramenopiles</taxon>
        <taxon>Ochrophyta</taxon>
        <taxon>Bacillariophyta</taxon>
        <taxon>Coscinodiscophyceae</taxon>
        <taxon>Thalassiosirophycidae</taxon>
        <taxon>Thalassiosirales</taxon>
        <taxon>Skeletonemataceae</taxon>
        <taxon>Skeletonema</taxon>
        <taxon>Skeletonema marinoi-dohrnii complex</taxon>
    </lineage>
</organism>
<protein>
    <submittedName>
        <fullName evidence="1">Uncharacterized protein</fullName>
    </submittedName>
</protein>
<evidence type="ECO:0000313" key="2">
    <source>
        <dbReference type="Proteomes" id="UP001224775"/>
    </source>
</evidence>
<evidence type="ECO:0000313" key="1">
    <source>
        <dbReference type="EMBL" id="KAK1746143.1"/>
    </source>
</evidence>
<reference evidence="1" key="1">
    <citation type="submission" date="2023-06" db="EMBL/GenBank/DDBJ databases">
        <title>Survivors Of The Sea: Transcriptome response of Skeletonema marinoi to long-term dormancy.</title>
        <authorList>
            <person name="Pinder M.I.M."/>
            <person name="Kourtchenko O."/>
            <person name="Robertson E.K."/>
            <person name="Larsson T."/>
            <person name="Maumus F."/>
            <person name="Osuna-Cruz C.M."/>
            <person name="Vancaester E."/>
            <person name="Stenow R."/>
            <person name="Vandepoele K."/>
            <person name="Ploug H."/>
            <person name="Bruchert V."/>
            <person name="Godhe A."/>
            <person name="Topel M."/>
        </authorList>
    </citation>
    <scope>NUCLEOTIDE SEQUENCE</scope>
    <source>
        <strain evidence="1">R05AC</strain>
    </source>
</reference>
<dbReference type="EMBL" id="JATAAI010000004">
    <property type="protein sequence ID" value="KAK1746143.1"/>
    <property type="molecule type" value="Genomic_DNA"/>
</dbReference>
<accession>A0AAD9DHU0</accession>
<comment type="caution">
    <text evidence="1">The sequence shown here is derived from an EMBL/GenBank/DDBJ whole genome shotgun (WGS) entry which is preliminary data.</text>
</comment>